<proteinExistence type="predicted"/>
<organism evidence="2 3">
    <name type="scientific">Promicromonospora soli</name>
    <dbReference type="NCBI Taxonomy" id="2035533"/>
    <lineage>
        <taxon>Bacteria</taxon>
        <taxon>Bacillati</taxon>
        <taxon>Actinomycetota</taxon>
        <taxon>Actinomycetes</taxon>
        <taxon>Micrococcales</taxon>
        <taxon>Promicromonosporaceae</taxon>
        <taxon>Promicromonospora</taxon>
    </lineage>
</organism>
<sequence>MAKTLHQDKKRIAVILAAVLTITGVGVAFAYWTSTGTGTGSATTGESVAFTITSDPAVGTLAPGSAGQTVDFTVTNPGEGTQNLTDVTVTLATVDGTPWVPTGDNCLAADYTATVTDVPAGQIPAGGSLDGTATVTLTNTTANQDDCQGQEVPLYFTAS</sequence>
<dbReference type="EMBL" id="BNAS01000001">
    <property type="protein sequence ID" value="GHH65818.1"/>
    <property type="molecule type" value="Genomic_DNA"/>
</dbReference>
<dbReference type="Proteomes" id="UP000627369">
    <property type="component" value="Unassembled WGS sequence"/>
</dbReference>
<gene>
    <name evidence="2" type="ORF">GCM10017772_04710</name>
</gene>
<keyword evidence="1" id="KW-0472">Membrane</keyword>
<evidence type="ECO:0000313" key="2">
    <source>
        <dbReference type="EMBL" id="GHH65818.1"/>
    </source>
</evidence>
<name>A0A919FIA7_9MICO</name>
<accession>A0A919FIA7</accession>
<evidence type="ECO:0000313" key="3">
    <source>
        <dbReference type="Proteomes" id="UP000627369"/>
    </source>
</evidence>
<reference evidence="2" key="1">
    <citation type="journal article" date="2014" name="Int. J. Syst. Evol. Microbiol.">
        <title>Complete genome sequence of Corynebacterium casei LMG S-19264T (=DSM 44701T), isolated from a smear-ripened cheese.</title>
        <authorList>
            <consortium name="US DOE Joint Genome Institute (JGI-PGF)"/>
            <person name="Walter F."/>
            <person name="Albersmeier A."/>
            <person name="Kalinowski J."/>
            <person name="Ruckert C."/>
        </authorList>
    </citation>
    <scope>NUCLEOTIDE SEQUENCE</scope>
    <source>
        <strain evidence="2">CGMCC 4.7398</strain>
    </source>
</reference>
<evidence type="ECO:0000256" key="1">
    <source>
        <dbReference type="SAM" id="Phobius"/>
    </source>
</evidence>
<dbReference type="AlphaFoldDB" id="A0A919FIA7"/>
<dbReference type="RefSeq" id="WP_189667654.1">
    <property type="nucleotide sequence ID" value="NZ_BNAS01000001.1"/>
</dbReference>
<reference evidence="2" key="2">
    <citation type="submission" date="2020-09" db="EMBL/GenBank/DDBJ databases">
        <authorList>
            <person name="Sun Q."/>
            <person name="Zhou Y."/>
        </authorList>
    </citation>
    <scope>NUCLEOTIDE SEQUENCE</scope>
    <source>
        <strain evidence="2">CGMCC 4.7398</strain>
    </source>
</reference>
<keyword evidence="1" id="KW-1133">Transmembrane helix</keyword>
<protein>
    <submittedName>
        <fullName evidence="2">Uncharacterized protein</fullName>
    </submittedName>
</protein>
<feature type="transmembrane region" description="Helical" evidence="1">
    <location>
        <begin position="12"/>
        <end position="32"/>
    </location>
</feature>
<comment type="caution">
    <text evidence="2">The sequence shown here is derived from an EMBL/GenBank/DDBJ whole genome shotgun (WGS) entry which is preliminary data.</text>
</comment>
<keyword evidence="1" id="KW-0812">Transmembrane</keyword>
<keyword evidence="3" id="KW-1185">Reference proteome</keyword>